<sequence>MKEDNYQEVCEKKLEALTPDTLHKIKCLSSYNCQVRGDGAVFYLLGCGRFNTFKWDCGSKVKWQRLDEKSRIELPNRTLLEVQFVSELRGEGKGQYRHTSVYIIDALFLCGDDIRSLSFEKRQEKLQKFVKALRKTTRTDLIQLHMPEIFSMERVEQIFERLVMRVGKSSANKPRLCYKTDSGNFFCPTGMTIIQTVKEPWIRGHSKSTGLDYWYNIHNRRSVYECPADSIATARDCKLNSLHWSWTDGVKVHPDQKENGATGLLDKEKFMDHIHKIRQQ</sequence>
<keyword evidence="1" id="KW-0507">mRNA processing</keyword>
<evidence type="ECO:0000313" key="2">
    <source>
        <dbReference type="EMBL" id="CEK84771.1"/>
    </source>
</evidence>
<keyword evidence="1" id="KW-0539">Nucleus</keyword>
<accession>A0A0B7AXH1</accession>
<comment type="catalytic activity">
    <reaction evidence="1">
        <text>a 5'-end (N(7)-methyl 5'-triphosphoguanosine)-ribonucleoside in mRNA + S-adenosyl-L-methionine = a 5'-end (N(7)-methyl 5'-triphosphoguanosine)-(2'-O-methyl-ribonucleoside) in mRNA + S-adenosyl-L-homocysteine + H(+)</text>
        <dbReference type="Rhea" id="RHEA:67020"/>
        <dbReference type="Rhea" id="RHEA-COMP:17167"/>
        <dbReference type="Rhea" id="RHEA-COMP:17168"/>
        <dbReference type="ChEBI" id="CHEBI:15378"/>
        <dbReference type="ChEBI" id="CHEBI:57856"/>
        <dbReference type="ChEBI" id="CHEBI:59789"/>
        <dbReference type="ChEBI" id="CHEBI:156461"/>
        <dbReference type="ChEBI" id="CHEBI:167609"/>
        <dbReference type="EC" id="2.1.1.57"/>
    </reaction>
</comment>
<protein>
    <recommendedName>
        <fullName evidence="1">Cap-specific mRNA (nucleoside-2'-O-)-methyltransferase 1</fullName>
        <ecNumber evidence="1">2.1.1.57</ecNumber>
    </recommendedName>
    <alternativeName>
        <fullName evidence="1">Cap1 2'O-ribose methyltransferase 1</fullName>
    </alternativeName>
</protein>
<dbReference type="AlphaFoldDB" id="A0A0B7AXH1"/>
<dbReference type="GO" id="GO:0004483">
    <property type="term" value="F:methyltransferase cap1 activity"/>
    <property type="evidence" value="ECO:0007669"/>
    <property type="project" value="UniProtKB-UniRule"/>
</dbReference>
<dbReference type="GO" id="GO:0032259">
    <property type="term" value="P:methylation"/>
    <property type="evidence" value="ECO:0007669"/>
    <property type="project" value="UniProtKB-KW"/>
</dbReference>
<keyword evidence="1" id="KW-0489">Methyltransferase</keyword>
<evidence type="ECO:0000256" key="1">
    <source>
        <dbReference type="RuleBase" id="RU368012"/>
    </source>
</evidence>
<dbReference type="PANTHER" id="PTHR16121:SF0">
    <property type="entry name" value="CAP-SPECIFIC MRNA (NUCLEOSIDE-2'-O-)-METHYLTRANSFERASE 1"/>
    <property type="match status" value="1"/>
</dbReference>
<organism evidence="2">
    <name type="scientific">Arion vulgaris</name>
    <dbReference type="NCBI Taxonomy" id="1028688"/>
    <lineage>
        <taxon>Eukaryota</taxon>
        <taxon>Metazoa</taxon>
        <taxon>Spiralia</taxon>
        <taxon>Lophotrochozoa</taxon>
        <taxon>Mollusca</taxon>
        <taxon>Gastropoda</taxon>
        <taxon>Heterobranchia</taxon>
        <taxon>Euthyneura</taxon>
        <taxon>Panpulmonata</taxon>
        <taxon>Eupulmonata</taxon>
        <taxon>Stylommatophora</taxon>
        <taxon>Helicina</taxon>
        <taxon>Arionoidea</taxon>
        <taxon>Arionidae</taxon>
        <taxon>Arion</taxon>
    </lineage>
</organism>
<name>A0A0B7AXH1_9EUPU</name>
<dbReference type="EC" id="2.1.1.57" evidence="1"/>
<dbReference type="GO" id="GO:0016556">
    <property type="term" value="P:mRNA modification"/>
    <property type="evidence" value="ECO:0007669"/>
    <property type="project" value="UniProtKB-UniRule"/>
</dbReference>
<dbReference type="GO" id="GO:0005737">
    <property type="term" value="C:cytoplasm"/>
    <property type="evidence" value="ECO:0007669"/>
    <property type="project" value="TreeGrafter"/>
</dbReference>
<reference evidence="2" key="1">
    <citation type="submission" date="2014-12" db="EMBL/GenBank/DDBJ databases">
        <title>Insight into the proteome of Arion vulgaris.</title>
        <authorList>
            <person name="Aradska J."/>
            <person name="Bulat T."/>
            <person name="Smidak R."/>
            <person name="Sarate P."/>
            <person name="Gangsoo J."/>
            <person name="Sialana F."/>
            <person name="Bilban M."/>
            <person name="Lubec G."/>
        </authorList>
    </citation>
    <scope>NUCLEOTIDE SEQUENCE</scope>
    <source>
        <tissue evidence="2">Skin</tissue>
    </source>
</reference>
<comment type="function">
    <text evidence="1">S-adenosyl-L-methionine-dependent methyltransferase that mediates RNA cap1 2'-O-ribose methylation to the 5'-cap structure of RNAs. Methylates the ribose of the first nucleotide of a m(7)GpppG-capped mRNA to produce m(7)GpppNmp (cap1).</text>
</comment>
<dbReference type="GO" id="GO:0003676">
    <property type="term" value="F:nucleic acid binding"/>
    <property type="evidence" value="ECO:0007669"/>
    <property type="project" value="UniProtKB-UniRule"/>
</dbReference>
<keyword evidence="1" id="KW-0808">Transferase</keyword>
<comment type="subcellular location">
    <subcellularLocation>
        <location evidence="1">Nucleus</location>
    </subcellularLocation>
</comment>
<dbReference type="Gene3D" id="3.30.470.30">
    <property type="entry name" value="DNA ligase/mRNA capping enzyme"/>
    <property type="match status" value="1"/>
</dbReference>
<proteinExistence type="predicted"/>
<dbReference type="GO" id="GO:0006370">
    <property type="term" value="P:7-methylguanosine mRNA capping"/>
    <property type="evidence" value="ECO:0007669"/>
    <property type="project" value="UniProtKB-UniRule"/>
</dbReference>
<keyword evidence="1" id="KW-0506">mRNA capping</keyword>
<dbReference type="InterPro" id="IPR050851">
    <property type="entry name" value="mRNA_Cap_2O-Ribose_MeTrfase"/>
</dbReference>
<dbReference type="PANTHER" id="PTHR16121">
    <property type="entry name" value="CAP-SPECIFIC MRNA (NUCLEOSIDE-2'-O-)-METHYLTRANSFERASE 1-RELATED"/>
    <property type="match status" value="1"/>
</dbReference>
<gene>
    <name evidence="2" type="primary">ORF144403</name>
</gene>
<keyword evidence="1" id="KW-0949">S-adenosyl-L-methionine</keyword>
<dbReference type="EMBL" id="HACG01037906">
    <property type="protein sequence ID" value="CEK84771.1"/>
    <property type="molecule type" value="Transcribed_RNA"/>
</dbReference>
<dbReference type="GO" id="GO:0005634">
    <property type="term" value="C:nucleus"/>
    <property type="evidence" value="ECO:0007669"/>
    <property type="project" value="UniProtKB-SubCell"/>
</dbReference>